<keyword evidence="4" id="KW-0472">Membrane</keyword>
<comment type="subcellular location">
    <subcellularLocation>
        <location evidence="1">Membrane</location>
        <topology evidence="1">Multi-pass membrane protein</topology>
    </subcellularLocation>
</comment>
<sequence>MFQQTALTYSVKTNLSETPGVSANTASLIPWRSVIVSCGFMLTAECLFRDVLHLPIDRLGIVAVIGSWWWLTKPVRPLGKKIPLTIEGLREGCQRLLNQFERLEGSKNIQKSTREKELESLCARHGREVQEIALVGTYLPELKISQELALSISGSTAIVFHQANPLSLNGGKWELPQSLMRCDHLIYFLEIPMKAADLRWLENIPSDQSVWILVHDPDTSNIKQREERSIQFRDQLPLRFEKNQYRFWNGNSSDLKATFEEFLFQLHNQGPTRIIQTEKRLIQSLHSKWNQELEQIRRLYFNQLQNRTQWIVAAAVFASPFASTDLLVVSVANSLMVQEMARLWDCPWELDQLRAAATELSKAALRLGVIEWSTNNLLSLAKLEGTTWLATSSLQALSAAYLTRVVSRSMADLLGSQAHEINIGMNPEAFKQEALVLVARAAESEKLDWLGFLKESKRWLQSSMNRGLQPSFTLF</sequence>
<evidence type="ECO:0000313" key="5">
    <source>
        <dbReference type="EMBL" id="ACB43287.1"/>
    </source>
</evidence>
<keyword evidence="5" id="KW-0934">Plastid</keyword>
<dbReference type="EMBL" id="CP000815">
    <property type="protein sequence ID" value="ACB43287.1"/>
    <property type="molecule type" value="Genomic_DNA"/>
</dbReference>
<dbReference type="GeneID" id="6481659"/>
<protein>
    <recommendedName>
        <fullName evidence="6">Membrane associated GTPase</fullName>
    </recommendedName>
</protein>
<keyword evidence="3" id="KW-1133">Transmembrane helix</keyword>
<dbReference type="GO" id="GO:0016020">
    <property type="term" value="C:membrane"/>
    <property type="evidence" value="ECO:0007669"/>
    <property type="project" value="UniProtKB-SubCell"/>
</dbReference>
<evidence type="ECO:0000256" key="3">
    <source>
        <dbReference type="ARBA" id="ARBA00022989"/>
    </source>
</evidence>
<geneLocation type="organellar chromatophore" evidence="5"/>
<dbReference type="InterPro" id="IPR021147">
    <property type="entry name" value="DUF697"/>
</dbReference>
<dbReference type="AlphaFoldDB" id="B1X5R8"/>
<gene>
    <name evidence="5" type="ordered locus">PCC_0878</name>
</gene>
<reference evidence="5" key="2">
    <citation type="journal article" date="2008" name="Curr. Biol.">
        <title>Chromatophore genome sequence of Paulinella sheds light on acquisition of photosynthesis by eukaryotes.</title>
        <authorList>
            <person name="Nowack E.C.M."/>
            <person name="Melkonian M."/>
            <person name="Gloeckner G."/>
        </authorList>
    </citation>
    <scope>NUCLEOTIDE SEQUENCE [LARGE SCALE GENOMIC DNA]</scope>
</reference>
<keyword evidence="2" id="KW-0812">Transmembrane</keyword>
<accession>B1X5R8</accession>
<reference evidence="5" key="1">
    <citation type="submission" date="2007-08" db="EMBL/GenBank/DDBJ databases">
        <authorList>
            <person name="Gloeckner G."/>
            <person name="Nowack E."/>
            <person name="Melkonian M."/>
        </authorList>
    </citation>
    <scope>NUCLEOTIDE SEQUENCE</scope>
</reference>
<organism evidence="5">
    <name type="scientific">Paulinella chromatophora</name>
    <dbReference type="NCBI Taxonomy" id="39717"/>
    <lineage>
        <taxon>Eukaryota</taxon>
        <taxon>Sar</taxon>
        <taxon>Rhizaria</taxon>
        <taxon>Cercozoa</taxon>
        <taxon>Imbricatea</taxon>
        <taxon>Silicofilosea</taxon>
        <taxon>Euglyphida</taxon>
        <taxon>Paulinellidae</taxon>
        <taxon>Paulinella</taxon>
    </lineage>
</organism>
<dbReference type="RefSeq" id="YP_002049497.1">
    <property type="nucleotide sequence ID" value="NC_011087.1"/>
</dbReference>
<name>B1X5R8_PAUCH</name>
<evidence type="ECO:0008006" key="6">
    <source>
        <dbReference type="Google" id="ProtNLM"/>
    </source>
</evidence>
<evidence type="ECO:0000256" key="1">
    <source>
        <dbReference type="ARBA" id="ARBA00004141"/>
    </source>
</evidence>
<proteinExistence type="predicted"/>
<dbReference type="Pfam" id="PF05128">
    <property type="entry name" value="DUF697"/>
    <property type="match status" value="1"/>
</dbReference>
<evidence type="ECO:0000256" key="2">
    <source>
        <dbReference type="ARBA" id="ARBA00022692"/>
    </source>
</evidence>
<evidence type="ECO:0000256" key="4">
    <source>
        <dbReference type="ARBA" id="ARBA00023136"/>
    </source>
</evidence>